<dbReference type="Proteomes" id="UP000653730">
    <property type="component" value="Unassembled WGS sequence"/>
</dbReference>
<reference evidence="1 2" key="1">
    <citation type="submission" date="2020-09" db="EMBL/GenBank/DDBJ databases">
        <title>Sinomicrobium weinanense sp. nov., a halophilic bacteria isolated from saline-alkali soil.</title>
        <authorList>
            <person name="Wu P."/>
            <person name="Ren H."/>
            <person name="Mei Y."/>
            <person name="Liang Y."/>
            <person name="Chen Z."/>
        </authorList>
    </citation>
    <scope>NUCLEOTIDE SEQUENCE [LARGE SCALE GENOMIC DNA]</scope>
    <source>
        <strain evidence="1 2">FJxs</strain>
    </source>
</reference>
<dbReference type="AlphaFoldDB" id="A0A926JT63"/>
<proteinExistence type="predicted"/>
<protein>
    <submittedName>
        <fullName evidence="1">Plasmid mobilization relaxosome protein MobC</fullName>
    </submittedName>
</protein>
<dbReference type="InterPro" id="IPR053842">
    <property type="entry name" value="NikA-like"/>
</dbReference>
<accession>A0A926JT63</accession>
<keyword evidence="2" id="KW-1185">Reference proteome</keyword>
<comment type="caution">
    <text evidence="1">The sequence shown here is derived from an EMBL/GenBank/DDBJ whole genome shotgun (WGS) entry which is preliminary data.</text>
</comment>
<dbReference type="Pfam" id="PF21983">
    <property type="entry name" value="NikA-like"/>
    <property type="match status" value="1"/>
</dbReference>
<evidence type="ECO:0000313" key="1">
    <source>
        <dbReference type="EMBL" id="MBC9797038.1"/>
    </source>
</evidence>
<sequence length="129" mass="15425">MKENNSRTKWLHLRLTEAEHQRIQKNFSKTTHTRLSSYARDILLGKPMIGSYRNQSLQDVLAELYKLRRDLHGVSNNFNQAVRKLHTLRNIPEFKSWIQHYDREYIKLSSSILDILGYIRKTADLWLRS</sequence>
<evidence type="ECO:0000313" key="2">
    <source>
        <dbReference type="Proteomes" id="UP000653730"/>
    </source>
</evidence>
<name>A0A926JT63_9FLAO</name>
<organism evidence="1 2">
    <name type="scientific">Sinomicrobium weinanense</name>
    <dbReference type="NCBI Taxonomy" id="2842200"/>
    <lineage>
        <taxon>Bacteria</taxon>
        <taxon>Pseudomonadati</taxon>
        <taxon>Bacteroidota</taxon>
        <taxon>Flavobacteriia</taxon>
        <taxon>Flavobacteriales</taxon>
        <taxon>Flavobacteriaceae</taxon>
        <taxon>Sinomicrobium</taxon>
    </lineage>
</organism>
<gene>
    <name evidence="1" type="ORF">IBL28_13750</name>
</gene>
<dbReference type="RefSeq" id="WP_187966178.1">
    <property type="nucleotide sequence ID" value="NZ_JACVDC010000044.1"/>
</dbReference>
<dbReference type="EMBL" id="JACVDC010000044">
    <property type="protein sequence ID" value="MBC9797038.1"/>
    <property type="molecule type" value="Genomic_DNA"/>
</dbReference>